<evidence type="ECO:0000313" key="3">
    <source>
        <dbReference type="Proteomes" id="UP001367508"/>
    </source>
</evidence>
<name>A0AAN9QK92_CANGL</name>
<comment type="caution">
    <text evidence="2">The sequence shown here is derived from an EMBL/GenBank/DDBJ whole genome shotgun (WGS) entry which is preliminary data.</text>
</comment>
<organism evidence="2 3">
    <name type="scientific">Canavalia gladiata</name>
    <name type="common">Sword bean</name>
    <name type="synonym">Dolichos gladiatus</name>
    <dbReference type="NCBI Taxonomy" id="3824"/>
    <lineage>
        <taxon>Eukaryota</taxon>
        <taxon>Viridiplantae</taxon>
        <taxon>Streptophyta</taxon>
        <taxon>Embryophyta</taxon>
        <taxon>Tracheophyta</taxon>
        <taxon>Spermatophyta</taxon>
        <taxon>Magnoliopsida</taxon>
        <taxon>eudicotyledons</taxon>
        <taxon>Gunneridae</taxon>
        <taxon>Pentapetalae</taxon>
        <taxon>rosids</taxon>
        <taxon>fabids</taxon>
        <taxon>Fabales</taxon>
        <taxon>Fabaceae</taxon>
        <taxon>Papilionoideae</taxon>
        <taxon>50 kb inversion clade</taxon>
        <taxon>NPAAA clade</taxon>
        <taxon>indigoferoid/millettioid clade</taxon>
        <taxon>Phaseoleae</taxon>
        <taxon>Canavalia</taxon>
    </lineage>
</organism>
<sequence length="199" mass="22852">MTEGFKRGEKGILQWRLWRRCIKYSSAVRNLATTTSTDAWLKHQENNPISRTSPSIDRVQNDTNPKLIHFRLEMHRAITCPLFSRDKQGHRDNKEANHDLPWFKSNRVCEGSSRSLAILRRRPACISQGPWTQRRTSWTSERAHSRASQTVSECCCGSTWLNDAAFFGSSKSLKDRGAYKLPRGIRKSRPEGSIPSLDH</sequence>
<dbReference type="AlphaFoldDB" id="A0AAN9QK92"/>
<keyword evidence="3" id="KW-1185">Reference proteome</keyword>
<accession>A0AAN9QK92</accession>
<gene>
    <name evidence="2" type="ORF">VNO77_18348</name>
</gene>
<protein>
    <submittedName>
        <fullName evidence="2">Uncharacterized protein</fullName>
    </submittedName>
</protein>
<dbReference type="EMBL" id="JAYMYQ010000004">
    <property type="protein sequence ID" value="KAK7337761.1"/>
    <property type="molecule type" value="Genomic_DNA"/>
</dbReference>
<dbReference type="Proteomes" id="UP001367508">
    <property type="component" value="Unassembled WGS sequence"/>
</dbReference>
<proteinExistence type="predicted"/>
<evidence type="ECO:0000256" key="1">
    <source>
        <dbReference type="SAM" id="MobiDB-lite"/>
    </source>
</evidence>
<evidence type="ECO:0000313" key="2">
    <source>
        <dbReference type="EMBL" id="KAK7337761.1"/>
    </source>
</evidence>
<feature type="region of interest" description="Disordered" evidence="1">
    <location>
        <begin position="178"/>
        <end position="199"/>
    </location>
</feature>
<reference evidence="2 3" key="1">
    <citation type="submission" date="2024-01" db="EMBL/GenBank/DDBJ databases">
        <title>The genomes of 5 underutilized Papilionoideae crops provide insights into root nodulation and disease resistanc.</title>
        <authorList>
            <person name="Jiang F."/>
        </authorList>
    </citation>
    <scope>NUCLEOTIDE SEQUENCE [LARGE SCALE GENOMIC DNA]</scope>
    <source>
        <strain evidence="2">LVBAO_FW01</strain>
        <tissue evidence="2">Leaves</tissue>
    </source>
</reference>